<protein>
    <submittedName>
        <fullName evidence="1">Uncharacterized protein</fullName>
    </submittedName>
</protein>
<gene>
    <name evidence="1" type="ORF">METZ01_LOCUS459917</name>
</gene>
<evidence type="ECO:0000313" key="1">
    <source>
        <dbReference type="EMBL" id="SVE07063.1"/>
    </source>
</evidence>
<reference evidence="1" key="1">
    <citation type="submission" date="2018-05" db="EMBL/GenBank/DDBJ databases">
        <authorList>
            <person name="Lanie J.A."/>
            <person name="Ng W.-L."/>
            <person name="Kazmierczak K.M."/>
            <person name="Andrzejewski T.M."/>
            <person name="Davidsen T.M."/>
            <person name="Wayne K.J."/>
            <person name="Tettelin H."/>
            <person name="Glass J.I."/>
            <person name="Rusch D."/>
            <person name="Podicherti R."/>
            <person name="Tsui H.-C.T."/>
            <person name="Winkler M.E."/>
        </authorList>
    </citation>
    <scope>NUCLEOTIDE SEQUENCE</scope>
</reference>
<dbReference type="EMBL" id="UINC01192097">
    <property type="protein sequence ID" value="SVE07063.1"/>
    <property type="molecule type" value="Genomic_DNA"/>
</dbReference>
<dbReference type="AlphaFoldDB" id="A0A383AHK4"/>
<name>A0A383AHK4_9ZZZZ</name>
<proteinExistence type="predicted"/>
<organism evidence="1">
    <name type="scientific">marine metagenome</name>
    <dbReference type="NCBI Taxonomy" id="408172"/>
    <lineage>
        <taxon>unclassified sequences</taxon>
        <taxon>metagenomes</taxon>
        <taxon>ecological metagenomes</taxon>
    </lineage>
</organism>
<accession>A0A383AHK4</accession>
<sequence>MPGSDDPDDTIIGNLRADNFRVVKAKVLTRLLTLGSLTGLSDTLNDKGITFTRLTVPFTMRKRILHIERARAVGPALAIIATGDYARDGEVLGFQGAIVPSYSINSVLGVIPILGELLIGRKGEGVFAFTYKVDGTLARPKVVVNLLSALAPGFLRRIVEGLEKPAVDKKFLKR</sequence>